<dbReference type="Pfam" id="PF00126">
    <property type="entry name" value="HTH_1"/>
    <property type="match status" value="1"/>
</dbReference>
<keyword evidence="7" id="KW-1185">Reference proteome</keyword>
<dbReference type="Gene3D" id="1.10.10.10">
    <property type="entry name" value="Winged helix-like DNA-binding domain superfamily/Winged helix DNA-binding domain"/>
    <property type="match status" value="1"/>
</dbReference>
<dbReference type="PROSITE" id="PS50931">
    <property type="entry name" value="HTH_LYSR"/>
    <property type="match status" value="1"/>
</dbReference>
<sequence>MEFRQLKYFEAVARTLNFSRAAEELHIAQPPLSRQIQNLEDELGVILIDRSSRPLKLTEAGIFFYNQSTQLLAKIKEVKKTTQRIGTGQNRWMGIGFVASILYSPIPSMVQEFRKSHANIDVSLDELTSVEQVKALISGKIDIGFGRLAVENDAIENILLDEEKLALVISPTSSFYGAQGLCLKDIIQETLILYPSNPRPSFADHVLRQFQVRSLSPADTYETNGVQTAIGLVAAGMGVTLVPESMRLLKRPDIEFISILDSGVTTPLIMSVRKNDVSDHISAFCQRMQERFI</sequence>
<keyword evidence="2" id="KW-0805">Transcription regulation</keyword>
<dbReference type="PANTHER" id="PTHR30346:SF17">
    <property type="entry name" value="LYSR FAMILY TRANSCRIPTIONAL REGULATOR"/>
    <property type="match status" value="1"/>
</dbReference>
<dbReference type="SUPFAM" id="SSF46785">
    <property type="entry name" value="Winged helix' DNA-binding domain"/>
    <property type="match status" value="1"/>
</dbReference>
<feature type="domain" description="HTH lysR-type" evidence="5">
    <location>
        <begin position="1"/>
        <end position="58"/>
    </location>
</feature>
<evidence type="ECO:0000313" key="7">
    <source>
        <dbReference type="Proteomes" id="UP000598488"/>
    </source>
</evidence>
<proteinExistence type="inferred from homology"/>
<dbReference type="InterPro" id="IPR000847">
    <property type="entry name" value="LysR_HTH_N"/>
</dbReference>
<organism evidence="6 7">
    <name type="scientific">Marinomonas ostreistagni</name>
    <dbReference type="NCBI Taxonomy" id="359209"/>
    <lineage>
        <taxon>Bacteria</taxon>
        <taxon>Pseudomonadati</taxon>
        <taxon>Pseudomonadota</taxon>
        <taxon>Gammaproteobacteria</taxon>
        <taxon>Oceanospirillales</taxon>
        <taxon>Oceanospirillaceae</taxon>
        <taxon>Marinomonas</taxon>
    </lineage>
</organism>
<keyword evidence="3" id="KW-0238">DNA-binding</keyword>
<dbReference type="RefSeq" id="WP_199464087.1">
    <property type="nucleotide sequence ID" value="NZ_JAEMUH010000022.1"/>
</dbReference>
<evidence type="ECO:0000256" key="1">
    <source>
        <dbReference type="ARBA" id="ARBA00009437"/>
    </source>
</evidence>
<keyword evidence="4" id="KW-0804">Transcription</keyword>
<dbReference type="InterPro" id="IPR036388">
    <property type="entry name" value="WH-like_DNA-bd_sf"/>
</dbReference>
<evidence type="ECO:0000256" key="3">
    <source>
        <dbReference type="ARBA" id="ARBA00023125"/>
    </source>
</evidence>
<evidence type="ECO:0000256" key="2">
    <source>
        <dbReference type="ARBA" id="ARBA00023015"/>
    </source>
</evidence>
<dbReference type="Proteomes" id="UP000598488">
    <property type="component" value="Unassembled WGS sequence"/>
</dbReference>
<dbReference type="InterPro" id="IPR005119">
    <property type="entry name" value="LysR_subst-bd"/>
</dbReference>
<dbReference type="Pfam" id="PF03466">
    <property type="entry name" value="LysR_substrate"/>
    <property type="match status" value="1"/>
</dbReference>
<dbReference type="InterPro" id="IPR036390">
    <property type="entry name" value="WH_DNA-bd_sf"/>
</dbReference>
<comment type="similarity">
    <text evidence="1">Belongs to the LysR transcriptional regulatory family.</text>
</comment>
<name>A0ABS0ZFY8_9GAMM</name>
<evidence type="ECO:0000313" key="6">
    <source>
        <dbReference type="EMBL" id="MBJ7552550.1"/>
    </source>
</evidence>
<accession>A0ABS0ZFY8</accession>
<evidence type="ECO:0000259" key="5">
    <source>
        <dbReference type="PROSITE" id="PS50931"/>
    </source>
</evidence>
<protein>
    <submittedName>
        <fullName evidence="6">LysR family transcriptional regulator</fullName>
    </submittedName>
</protein>
<dbReference type="PRINTS" id="PR00039">
    <property type="entry name" value="HTHLYSR"/>
</dbReference>
<reference evidence="6 7" key="1">
    <citation type="submission" date="2020-12" db="EMBL/GenBank/DDBJ databases">
        <title>Comparative genome analysis of fungal antagonists Marinomonas ostreistagni 398 and M. spartinae 468.</title>
        <authorList>
            <person name="Fields J.L."/>
            <person name="Mavrodi O.V."/>
            <person name="Biber P.D."/>
            <person name="Indest K.J."/>
            <person name="Mavrodi D.V."/>
        </authorList>
    </citation>
    <scope>NUCLEOTIDE SEQUENCE [LARGE SCALE GENOMIC DNA]</scope>
    <source>
        <strain evidence="6 7">USM7</strain>
    </source>
</reference>
<comment type="caution">
    <text evidence="6">The sequence shown here is derived from an EMBL/GenBank/DDBJ whole genome shotgun (WGS) entry which is preliminary data.</text>
</comment>
<gene>
    <name evidence="6" type="ORF">JHD44_17850</name>
</gene>
<dbReference type="PANTHER" id="PTHR30346">
    <property type="entry name" value="TRANSCRIPTIONAL DUAL REGULATOR HCAR-RELATED"/>
    <property type="match status" value="1"/>
</dbReference>
<dbReference type="EMBL" id="JAEMUH010000022">
    <property type="protein sequence ID" value="MBJ7552550.1"/>
    <property type="molecule type" value="Genomic_DNA"/>
</dbReference>
<dbReference type="SUPFAM" id="SSF53850">
    <property type="entry name" value="Periplasmic binding protein-like II"/>
    <property type="match status" value="1"/>
</dbReference>
<dbReference type="Gene3D" id="3.40.190.10">
    <property type="entry name" value="Periplasmic binding protein-like II"/>
    <property type="match status" value="2"/>
</dbReference>
<evidence type="ECO:0000256" key="4">
    <source>
        <dbReference type="ARBA" id="ARBA00023163"/>
    </source>
</evidence>